<evidence type="ECO:0000259" key="6">
    <source>
        <dbReference type="SMART" id="SM00849"/>
    </source>
</evidence>
<dbReference type="InterPro" id="IPR036866">
    <property type="entry name" value="RibonucZ/Hydroxyglut_hydro"/>
</dbReference>
<keyword evidence="3" id="KW-0479">Metal-binding</keyword>
<proteinExistence type="inferred from homology"/>
<protein>
    <submittedName>
        <fullName evidence="7">Beta-lactamase-like protein</fullName>
    </submittedName>
</protein>
<evidence type="ECO:0000256" key="1">
    <source>
        <dbReference type="ARBA" id="ARBA00001947"/>
    </source>
</evidence>
<evidence type="ECO:0000256" key="5">
    <source>
        <dbReference type="ARBA" id="ARBA00022833"/>
    </source>
</evidence>
<dbReference type="PANTHER" id="PTHR42978">
    <property type="entry name" value="QUORUM-QUENCHING LACTONASE YTNP-RELATED-RELATED"/>
    <property type="match status" value="1"/>
</dbReference>
<dbReference type="GO" id="GO:0046872">
    <property type="term" value="F:metal ion binding"/>
    <property type="evidence" value="ECO:0007669"/>
    <property type="project" value="UniProtKB-KW"/>
</dbReference>
<evidence type="ECO:0000256" key="3">
    <source>
        <dbReference type="ARBA" id="ARBA00022723"/>
    </source>
</evidence>
<keyword evidence="4" id="KW-0378">Hydrolase</keyword>
<evidence type="ECO:0000313" key="7">
    <source>
        <dbReference type="EMBL" id="TFK96800.1"/>
    </source>
</evidence>
<evidence type="ECO:0000256" key="4">
    <source>
        <dbReference type="ARBA" id="ARBA00022801"/>
    </source>
</evidence>
<dbReference type="OrthoDB" id="10250730at2759"/>
<name>A0A5C3Q8V0_9AGAR</name>
<keyword evidence="8" id="KW-1185">Reference proteome</keyword>
<dbReference type="Proteomes" id="UP000305067">
    <property type="component" value="Unassembled WGS sequence"/>
</dbReference>
<dbReference type="AlphaFoldDB" id="A0A5C3Q8V0"/>
<dbReference type="Gene3D" id="3.60.15.10">
    <property type="entry name" value="Ribonuclease Z/Hydroxyacylglutathione hydrolase-like"/>
    <property type="match status" value="1"/>
</dbReference>
<comment type="similarity">
    <text evidence="2">Belongs to the metallo-beta-lactamase superfamily.</text>
</comment>
<evidence type="ECO:0000313" key="8">
    <source>
        <dbReference type="Proteomes" id="UP000305067"/>
    </source>
</evidence>
<dbReference type="SMART" id="SM00849">
    <property type="entry name" value="Lactamase_B"/>
    <property type="match status" value="1"/>
</dbReference>
<feature type="domain" description="Metallo-beta-lactamase" evidence="6">
    <location>
        <begin position="49"/>
        <end position="283"/>
    </location>
</feature>
<comment type="cofactor">
    <cofactor evidence="1">
        <name>Zn(2+)</name>
        <dbReference type="ChEBI" id="CHEBI:29105"/>
    </cofactor>
</comment>
<dbReference type="PANTHER" id="PTHR42978:SF2">
    <property type="entry name" value="102 KBASES UNSTABLE REGION: FROM 1 TO 119443"/>
    <property type="match status" value="1"/>
</dbReference>
<dbReference type="InterPro" id="IPR001279">
    <property type="entry name" value="Metallo-B-lactamas"/>
</dbReference>
<keyword evidence="5" id="KW-0862">Zinc</keyword>
<dbReference type="GO" id="GO:0016787">
    <property type="term" value="F:hydrolase activity"/>
    <property type="evidence" value="ECO:0007669"/>
    <property type="project" value="UniProtKB-KW"/>
</dbReference>
<organism evidence="7 8">
    <name type="scientific">Pterulicium gracile</name>
    <dbReference type="NCBI Taxonomy" id="1884261"/>
    <lineage>
        <taxon>Eukaryota</taxon>
        <taxon>Fungi</taxon>
        <taxon>Dikarya</taxon>
        <taxon>Basidiomycota</taxon>
        <taxon>Agaricomycotina</taxon>
        <taxon>Agaricomycetes</taxon>
        <taxon>Agaricomycetidae</taxon>
        <taxon>Agaricales</taxon>
        <taxon>Pleurotineae</taxon>
        <taxon>Pterulaceae</taxon>
        <taxon>Pterulicium</taxon>
    </lineage>
</organism>
<accession>A0A5C3Q8V0</accession>
<dbReference type="SUPFAM" id="SSF56281">
    <property type="entry name" value="Metallo-hydrolase/oxidoreductase"/>
    <property type="match status" value="1"/>
</dbReference>
<sequence>MSSGCSFELPAPAANQAYCDVSALEGGHVRLPKHMYVAGAEDTDNDVCPSLAFFIKNASTGEEVVFDLGLGKDTSKYPELARAKLETLHPVWIPQDARDSLEKGGISGESALNIIISHLHFDHVGDPDLFPNATFIMAEACKSLLGATGPDAPAIAKFSSQNVPLDQSKFLPDADFNVQIGPWNCYDYFKDGSMYIVDSPGHLPGHVNVLARTSADGSWIFLAADSAHRLCLIAGCGDVCAEYVNPDTGKLQSAHVDLPTAQLHIDRVADLRRNPKVFVLLAHDDEWYAENKDGPCFFPGKIPAKRA</sequence>
<dbReference type="STRING" id="1884261.A0A5C3Q8V0"/>
<dbReference type="Pfam" id="PF00753">
    <property type="entry name" value="Lactamase_B"/>
    <property type="match status" value="1"/>
</dbReference>
<gene>
    <name evidence="7" type="ORF">BDV98DRAFT_597195</name>
</gene>
<reference evidence="7 8" key="1">
    <citation type="journal article" date="2019" name="Nat. Ecol. Evol.">
        <title>Megaphylogeny resolves global patterns of mushroom evolution.</title>
        <authorList>
            <person name="Varga T."/>
            <person name="Krizsan K."/>
            <person name="Foldi C."/>
            <person name="Dima B."/>
            <person name="Sanchez-Garcia M."/>
            <person name="Sanchez-Ramirez S."/>
            <person name="Szollosi G.J."/>
            <person name="Szarkandi J.G."/>
            <person name="Papp V."/>
            <person name="Albert L."/>
            <person name="Andreopoulos W."/>
            <person name="Angelini C."/>
            <person name="Antonin V."/>
            <person name="Barry K.W."/>
            <person name="Bougher N.L."/>
            <person name="Buchanan P."/>
            <person name="Buyck B."/>
            <person name="Bense V."/>
            <person name="Catcheside P."/>
            <person name="Chovatia M."/>
            <person name="Cooper J."/>
            <person name="Damon W."/>
            <person name="Desjardin D."/>
            <person name="Finy P."/>
            <person name="Geml J."/>
            <person name="Haridas S."/>
            <person name="Hughes K."/>
            <person name="Justo A."/>
            <person name="Karasinski D."/>
            <person name="Kautmanova I."/>
            <person name="Kiss B."/>
            <person name="Kocsube S."/>
            <person name="Kotiranta H."/>
            <person name="LaButti K.M."/>
            <person name="Lechner B.E."/>
            <person name="Liimatainen K."/>
            <person name="Lipzen A."/>
            <person name="Lukacs Z."/>
            <person name="Mihaltcheva S."/>
            <person name="Morgado L.N."/>
            <person name="Niskanen T."/>
            <person name="Noordeloos M.E."/>
            <person name="Ohm R.A."/>
            <person name="Ortiz-Santana B."/>
            <person name="Ovrebo C."/>
            <person name="Racz N."/>
            <person name="Riley R."/>
            <person name="Savchenko A."/>
            <person name="Shiryaev A."/>
            <person name="Soop K."/>
            <person name="Spirin V."/>
            <person name="Szebenyi C."/>
            <person name="Tomsovsky M."/>
            <person name="Tulloss R.E."/>
            <person name="Uehling J."/>
            <person name="Grigoriev I.V."/>
            <person name="Vagvolgyi C."/>
            <person name="Papp T."/>
            <person name="Martin F.M."/>
            <person name="Miettinen O."/>
            <person name="Hibbett D.S."/>
            <person name="Nagy L.G."/>
        </authorList>
    </citation>
    <scope>NUCLEOTIDE SEQUENCE [LARGE SCALE GENOMIC DNA]</scope>
    <source>
        <strain evidence="7 8">CBS 309.79</strain>
    </source>
</reference>
<dbReference type="InterPro" id="IPR051013">
    <property type="entry name" value="MBL_superfamily_lactonases"/>
</dbReference>
<evidence type="ECO:0000256" key="2">
    <source>
        <dbReference type="ARBA" id="ARBA00007749"/>
    </source>
</evidence>
<dbReference type="EMBL" id="ML178854">
    <property type="protein sequence ID" value="TFK96800.1"/>
    <property type="molecule type" value="Genomic_DNA"/>
</dbReference>
<dbReference type="CDD" id="cd07730">
    <property type="entry name" value="metallo-hydrolase-like_MBL-fold"/>
    <property type="match status" value="1"/>
</dbReference>